<dbReference type="InterPro" id="IPR036155">
    <property type="entry name" value="Crypto/Photolyase_N_sf"/>
</dbReference>
<dbReference type="Pfam" id="PF03441">
    <property type="entry name" value="FAD_binding_7"/>
    <property type="match status" value="1"/>
</dbReference>
<dbReference type="EMBL" id="CP073041">
    <property type="protein sequence ID" value="UXE63168.1"/>
    <property type="molecule type" value="Genomic_DNA"/>
</dbReference>
<dbReference type="InterPro" id="IPR018394">
    <property type="entry name" value="DNA_photolyase_1_CS_C"/>
</dbReference>
<keyword evidence="3 6" id="KW-0157">Chromophore</keyword>
<dbReference type="Gene3D" id="1.10.579.10">
    <property type="entry name" value="DNA Cyclobutane Dipyrimidine Photolyase, subunit A, domain 3"/>
    <property type="match status" value="1"/>
</dbReference>
<dbReference type="InterPro" id="IPR002081">
    <property type="entry name" value="Cryptochrome/DNA_photolyase_1"/>
</dbReference>
<dbReference type="Pfam" id="PF00875">
    <property type="entry name" value="DNA_photolyase"/>
    <property type="match status" value="1"/>
</dbReference>
<gene>
    <name evidence="8" type="ORF">KA717_11170</name>
</gene>
<feature type="site" description="Electron transfer via tryptophanyl radical" evidence="5">
    <location>
        <position position="318"/>
    </location>
</feature>
<dbReference type="InterPro" id="IPR014729">
    <property type="entry name" value="Rossmann-like_a/b/a_fold"/>
</dbReference>
<dbReference type="KEGG" id="wna:KA717_11170"/>
<keyword evidence="8" id="KW-0456">Lyase</keyword>
<organism evidence="8">
    <name type="scientific">Woronichinia naegeliana WA131</name>
    <dbReference type="NCBI Taxonomy" id="2824559"/>
    <lineage>
        <taxon>Bacteria</taxon>
        <taxon>Bacillati</taxon>
        <taxon>Cyanobacteriota</taxon>
        <taxon>Cyanophyceae</taxon>
        <taxon>Synechococcales</taxon>
        <taxon>Coelosphaeriaceae</taxon>
        <taxon>Woronichinia</taxon>
    </lineage>
</organism>
<dbReference type="InterPro" id="IPR036134">
    <property type="entry name" value="Crypto/Photolyase_FAD-like_sf"/>
</dbReference>
<keyword evidence="1 4" id="KW-0285">Flavoprotein</keyword>
<dbReference type="GO" id="GO:0006950">
    <property type="term" value="P:response to stress"/>
    <property type="evidence" value="ECO:0007669"/>
    <property type="project" value="UniProtKB-ARBA"/>
</dbReference>
<keyword evidence="2 4" id="KW-0274">FAD</keyword>
<dbReference type="SUPFAM" id="SSF52425">
    <property type="entry name" value="Cryptochrome/photolyase, N-terminal domain"/>
    <property type="match status" value="1"/>
</dbReference>
<dbReference type="PROSITE" id="PS00394">
    <property type="entry name" value="DNA_PHOTOLYASES_1_1"/>
    <property type="match status" value="1"/>
</dbReference>
<evidence type="ECO:0000256" key="6">
    <source>
        <dbReference type="RuleBase" id="RU004182"/>
    </source>
</evidence>
<feature type="domain" description="Photolyase/cryptochrome alpha/beta" evidence="7">
    <location>
        <begin position="3"/>
        <end position="132"/>
    </location>
</feature>
<feature type="binding site" evidence="4">
    <location>
        <position position="232"/>
    </location>
    <ligand>
        <name>FAD</name>
        <dbReference type="ChEBI" id="CHEBI:57692"/>
    </ligand>
</feature>
<feature type="binding site" evidence="4">
    <location>
        <begin position="384"/>
        <end position="386"/>
    </location>
    <ligand>
        <name>FAD</name>
        <dbReference type="ChEBI" id="CHEBI:57692"/>
    </ligand>
</feature>
<dbReference type="PROSITE" id="PS00691">
    <property type="entry name" value="DNA_PHOTOLYASES_1_2"/>
    <property type="match status" value="1"/>
</dbReference>
<accession>A0A977L0C4</accession>
<dbReference type="GO" id="GO:0071949">
    <property type="term" value="F:FAD binding"/>
    <property type="evidence" value="ECO:0007669"/>
    <property type="project" value="TreeGrafter"/>
</dbReference>
<protein>
    <submittedName>
        <fullName evidence="8">Deoxyribodipyrimidine photo-lyase</fullName>
        <ecNumber evidence="8">4.1.99.3</ecNumber>
    </submittedName>
</protein>
<comment type="cofactor">
    <cofactor evidence="4">
        <name>FAD</name>
        <dbReference type="ChEBI" id="CHEBI:57692"/>
    </cofactor>
    <text evidence="4">Binds 1 FAD per subunit.</text>
</comment>
<dbReference type="GO" id="GO:0006139">
    <property type="term" value="P:nucleobase-containing compound metabolic process"/>
    <property type="evidence" value="ECO:0007669"/>
    <property type="project" value="UniProtKB-ARBA"/>
</dbReference>
<evidence type="ECO:0000259" key="7">
    <source>
        <dbReference type="PROSITE" id="PS51645"/>
    </source>
</evidence>
<evidence type="ECO:0000256" key="1">
    <source>
        <dbReference type="ARBA" id="ARBA00022630"/>
    </source>
</evidence>
<dbReference type="GO" id="GO:0003904">
    <property type="term" value="F:deoxyribodipyrimidine photo-lyase activity"/>
    <property type="evidence" value="ECO:0007669"/>
    <property type="project" value="UniProtKB-EC"/>
</dbReference>
<feature type="binding site" evidence="4">
    <location>
        <begin position="244"/>
        <end position="248"/>
    </location>
    <ligand>
        <name>FAD</name>
        <dbReference type="ChEBI" id="CHEBI:57692"/>
    </ligand>
</feature>
<proteinExistence type="inferred from homology"/>
<evidence type="ECO:0000256" key="4">
    <source>
        <dbReference type="PIRSR" id="PIRSR602081-1"/>
    </source>
</evidence>
<dbReference type="PANTHER" id="PTHR11455:SF9">
    <property type="entry name" value="CRYPTOCHROME CIRCADIAN CLOCK 5 ISOFORM X1"/>
    <property type="match status" value="1"/>
</dbReference>
<evidence type="ECO:0000256" key="3">
    <source>
        <dbReference type="ARBA" id="ARBA00022991"/>
    </source>
</evidence>
<dbReference type="GO" id="GO:0003677">
    <property type="term" value="F:DNA binding"/>
    <property type="evidence" value="ECO:0007669"/>
    <property type="project" value="TreeGrafter"/>
</dbReference>
<dbReference type="GO" id="GO:0009416">
    <property type="term" value="P:response to light stimulus"/>
    <property type="evidence" value="ECO:0007669"/>
    <property type="project" value="TreeGrafter"/>
</dbReference>
<dbReference type="Gene3D" id="1.25.40.80">
    <property type="match status" value="1"/>
</dbReference>
<evidence type="ECO:0000256" key="5">
    <source>
        <dbReference type="PIRSR" id="PIRSR602081-2"/>
    </source>
</evidence>
<evidence type="ECO:0000256" key="2">
    <source>
        <dbReference type="ARBA" id="ARBA00022827"/>
    </source>
</evidence>
<feature type="site" description="Electron transfer via tryptophanyl radical" evidence="5">
    <location>
        <position position="394"/>
    </location>
</feature>
<dbReference type="InterPro" id="IPR005101">
    <property type="entry name" value="Cryptochr/Photolyase_FAD-bd"/>
</dbReference>
<comment type="similarity">
    <text evidence="6">Belongs to the DNA photolyase family.</text>
</comment>
<dbReference type="InterPro" id="IPR006050">
    <property type="entry name" value="DNA_photolyase_N"/>
</dbReference>
<feature type="site" description="Electron transfer via tryptophanyl radical" evidence="5">
    <location>
        <position position="371"/>
    </location>
</feature>
<dbReference type="AlphaFoldDB" id="A0A977L0C4"/>
<feature type="binding site" evidence="4">
    <location>
        <begin position="287"/>
        <end position="294"/>
    </location>
    <ligand>
        <name>FAD</name>
        <dbReference type="ChEBI" id="CHEBI:57692"/>
    </ligand>
</feature>
<reference evidence="8" key="1">
    <citation type="submission" date="2021-04" db="EMBL/GenBank/DDBJ databases">
        <title>Genome sequence of Woronichinia naegeliana from Washington state freshwater lake bloom.</title>
        <authorList>
            <person name="Dreher T.W."/>
        </authorList>
    </citation>
    <scope>NUCLEOTIDE SEQUENCE</scope>
    <source>
        <strain evidence="8">WA131</strain>
    </source>
</reference>
<dbReference type="EC" id="4.1.99.3" evidence="8"/>
<name>A0A977L0C4_9CYAN</name>
<dbReference type="PRINTS" id="PR00147">
    <property type="entry name" value="DNAPHOTLYASE"/>
</dbReference>
<feature type="binding site" evidence="4">
    <location>
        <position position="284"/>
    </location>
    <ligand>
        <name>FAD</name>
        <dbReference type="ChEBI" id="CHEBI:57692"/>
    </ligand>
</feature>
<dbReference type="PROSITE" id="PS51645">
    <property type="entry name" value="PHR_CRY_ALPHA_BETA"/>
    <property type="match status" value="1"/>
</dbReference>
<dbReference type="PANTHER" id="PTHR11455">
    <property type="entry name" value="CRYPTOCHROME"/>
    <property type="match status" value="1"/>
</dbReference>
<evidence type="ECO:0000313" key="8">
    <source>
        <dbReference type="EMBL" id="UXE63168.1"/>
    </source>
</evidence>
<sequence length="482" mass="55163">MNPLVLFWHRRDLRINDNLGLAKAREKSAKIVGIFCLDPQILAADDLAPARVTYLLGCLAELQTSYQQLGSQLLIFSGSPADILLNLAQVLGAKIVAWNLDCEPYAQKRDQLVATALRDQGIMVETGWDQLLHYPGEILSQNQQPYTVYTPFWKNWSQQPKARIASTPNGLDGLTPTELNLVESLDENFRSIPLPTATELGFIWPQTLPLEPGEKAAQAQLDWFVDQALSDYQEQRNFPAIAGTSQLSAALKFGAIGIRTIWQRTLDALENSRSEETNASIKTWQQELAWREFYQHCLYFFPALTTGAYRDLFKQFPWDNNPDYFQTWCDGKTGYPIVDAAMRQLNEKGWMHNRCRMIVASFLTKDLIINWQWGEKYFMQKLYDGDLAANNGGWQWSASSGMDPRPLRIFNPLTQAQKFDPEADYIRQWLPELRSLETSALLTGKISPLERRALGYYDPIVDHHQQQQAFKQRYNAVKDSQI</sequence>
<dbReference type="Proteomes" id="UP001065613">
    <property type="component" value="Chromosome"/>
</dbReference>
<dbReference type="SUPFAM" id="SSF48173">
    <property type="entry name" value="Cryptochrome/photolyase FAD-binding domain"/>
    <property type="match status" value="1"/>
</dbReference>
<dbReference type="Gene3D" id="3.40.50.620">
    <property type="entry name" value="HUPs"/>
    <property type="match status" value="1"/>
</dbReference>